<keyword evidence="3" id="KW-1133">Transmembrane helix</keyword>
<dbReference type="GO" id="GO:0004521">
    <property type="term" value="F:RNA endonuclease activity"/>
    <property type="evidence" value="ECO:0000318"/>
    <property type="project" value="GO_Central"/>
</dbReference>
<dbReference type="GeneID" id="5887473"/>
<sequence>MSSKDPPTRASTDRSAAVSNKKGNNTHYTHTHKNEELKKRFWRKRSQRALVLASAVARLQVDLTRYGIDGTYQLQTTDGSLWLQSGPLGLHTDQGWLSTDADSNSGGVLTLANSQNVSGCDRLGCYWAIVNTWQHNNVPVVETAIAAYPQREGLYGFETIYLTPVTNASTGNNADPSTCFPSFQLHSGRAPDLNLLYQHHIFGNVVRQQGLGNLSSDVEGGVPLVLYEDPTTAQAPGAPITDVAVLSPFNHLKVAIHSTTSSHAPNTFCGGLNGMTLEIPINTSIKFLLATHTEGLHAGLQTWGDALLLQGNKTRSADAQDVTATALSAWTDNGAYYYYWMDQSHSYQQTLIDYADYHRKVNLPVQSYQLDSWWYYKYLEFDGGLERWEPRPQVFPGGIEAVQVGVRKPLTLHNRWWSSHNVYQEKFQFATQGLGAIPIGSVDEVAALFGYIMRNHSAWGLAVYEQDWLTNQFKMMDVAKSNLTVAWNWLAGMAQAASARHVRVQYCMPLPSDFLASTQFPAVTQIRVSNDYASDPYNQWKIGAPSLFAWAMGLRPFKDVFRTTTFEPLNFDLAPEYNPEMQAAVATLSTGPVAIGDMINMTNITIVNRTMMANGTILSPNRPATSLEVSFTTHAPAGEVWAAPAGPNITAPQQLVVFVGDLLTAFELELGMLRDLEASGQFLVQHWTPALNAAPLHFNASQSLRLPANHLNSTDHVGFDLYVITPYPAGGIAVLGEVGKYVPLSARRFVEVQAYATGATAHMVGTAGEILRVAAWIHGRVIVQECIVAQDDQIVSVVFSAQGGQCD</sequence>
<protein>
    <submittedName>
        <fullName evidence="6">Uncharacterized protein</fullName>
    </submittedName>
</protein>
<dbReference type="GO" id="GO:0016020">
    <property type="term" value="C:membrane"/>
    <property type="evidence" value="ECO:0007669"/>
    <property type="project" value="UniProtKB-SubCell"/>
</dbReference>
<evidence type="ECO:0000256" key="2">
    <source>
        <dbReference type="ARBA" id="ARBA00022692"/>
    </source>
</evidence>
<dbReference type="eggNOG" id="ENOG502QRFD">
    <property type="taxonomic scope" value="Eukaryota"/>
</dbReference>
<keyword evidence="7" id="KW-1185">Reference proteome</keyword>
<evidence type="ECO:0000256" key="5">
    <source>
        <dbReference type="SAM" id="MobiDB-lite"/>
    </source>
</evidence>
<evidence type="ECO:0000256" key="1">
    <source>
        <dbReference type="ARBA" id="ARBA00004141"/>
    </source>
</evidence>
<dbReference type="InParanoid" id="A9UPB7"/>
<evidence type="ECO:0000313" key="7">
    <source>
        <dbReference type="Proteomes" id="UP000001357"/>
    </source>
</evidence>
<dbReference type="AlphaFoldDB" id="A9UPB7"/>
<comment type="subcellular location">
    <subcellularLocation>
        <location evidence="1">Membrane</location>
        <topology evidence="1">Multi-pass membrane protein</topology>
    </subcellularLocation>
</comment>
<feature type="compositionally biased region" description="Polar residues" evidence="5">
    <location>
        <begin position="1"/>
        <end position="28"/>
    </location>
</feature>
<dbReference type="PANTHER" id="PTHR31733">
    <property type="entry name" value="RIBONUCLEASE KAPPA"/>
    <property type="match status" value="1"/>
</dbReference>
<keyword evidence="2" id="KW-0812">Transmembrane</keyword>
<name>A9UPB7_MONBE</name>
<dbReference type="OMA" id="HNRWFAK"/>
<feature type="region of interest" description="Disordered" evidence="5">
    <location>
        <begin position="1"/>
        <end position="34"/>
    </location>
</feature>
<evidence type="ECO:0000256" key="3">
    <source>
        <dbReference type="ARBA" id="ARBA00022989"/>
    </source>
</evidence>
<dbReference type="Proteomes" id="UP000001357">
    <property type="component" value="Unassembled WGS sequence"/>
</dbReference>
<proteinExistence type="predicted"/>
<accession>A9UPB7</accession>
<keyword evidence="4" id="KW-0472">Membrane</keyword>
<dbReference type="KEGG" id="mbr:MONBRDRAFT_22026"/>
<dbReference type="RefSeq" id="XP_001742151.1">
    <property type="nucleotide sequence ID" value="XM_001742099.1"/>
</dbReference>
<reference evidence="6 7" key="1">
    <citation type="journal article" date="2008" name="Nature">
        <title>The genome of the choanoflagellate Monosiga brevicollis and the origin of metazoans.</title>
        <authorList>
            <consortium name="JGI Sequencing"/>
            <person name="King N."/>
            <person name="Westbrook M.J."/>
            <person name="Young S.L."/>
            <person name="Kuo A."/>
            <person name="Abedin M."/>
            <person name="Chapman J."/>
            <person name="Fairclough S."/>
            <person name="Hellsten U."/>
            <person name="Isogai Y."/>
            <person name="Letunic I."/>
            <person name="Marr M."/>
            <person name="Pincus D."/>
            <person name="Putnam N."/>
            <person name="Rokas A."/>
            <person name="Wright K.J."/>
            <person name="Zuzow R."/>
            <person name="Dirks W."/>
            <person name="Good M."/>
            <person name="Goodstein D."/>
            <person name="Lemons D."/>
            <person name="Li W."/>
            <person name="Lyons J.B."/>
            <person name="Morris A."/>
            <person name="Nichols S."/>
            <person name="Richter D.J."/>
            <person name="Salamov A."/>
            <person name="Bork P."/>
            <person name="Lim W.A."/>
            <person name="Manning G."/>
            <person name="Miller W.T."/>
            <person name="McGinnis W."/>
            <person name="Shapiro H."/>
            <person name="Tjian R."/>
            <person name="Grigoriev I.V."/>
            <person name="Rokhsar D."/>
        </authorList>
    </citation>
    <scope>NUCLEOTIDE SEQUENCE [LARGE SCALE GENOMIC DNA]</scope>
    <source>
        <strain evidence="7">MX1 / ATCC 50154</strain>
    </source>
</reference>
<dbReference type="InterPro" id="IPR026770">
    <property type="entry name" value="RNase_K"/>
</dbReference>
<evidence type="ECO:0000256" key="4">
    <source>
        <dbReference type="ARBA" id="ARBA00023136"/>
    </source>
</evidence>
<dbReference type="STRING" id="81824.A9UPB7"/>
<dbReference type="EMBL" id="CH991543">
    <property type="protein sequence ID" value="EDQ92389.1"/>
    <property type="molecule type" value="Genomic_DNA"/>
</dbReference>
<evidence type="ECO:0000313" key="6">
    <source>
        <dbReference type="EMBL" id="EDQ92389.1"/>
    </source>
</evidence>
<gene>
    <name evidence="6" type="ORF">MONBRDRAFT_22026</name>
</gene>
<organism evidence="6 7">
    <name type="scientific">Monosiga brevicollis</name>
    <name type="common">Choanoflagellate</name>
    <dbReference type="NCBI Taxonomy" id="81824"/>
    <lineage>
        <taxon>Eukaryota</taxon>
        <taxon>Choanoflagellata</taxon>
        <taxon>Craspedida</taxon>
        <taxon>Salpingoecidae</taxon>
        <taxon>Monosiga</taxon>
    </lineage>
</organism>